<gene>
    <name evidence="1" type="ORF">CNF02_08905</name>
</gene>
<evidence type="ECO:0000313" key="2">
    <source>
        <dbReference type="Proteomes" id="UP000219329"/>
    </source>
</evidence>
<accession>A0A2A5WAK5</accession>
<protein>
    <submittedName>
        <fullName evidence="1">Uncharacterized protein</fullName>
    </submittedName>
</protein>
<organism evidence="1 2">
    <name type="scientific">OM182 bacterium MED-G28</name>
    <dbReference type="NCBI Taxonomy" id="1986256"/>
    <lineage>
        <taxon>Bacteria</taxon>
        <taxon>Pseudomonadati</taxon>
        <taxon>Pseudomonadota</taxon>
        <taxon>Gammaproteobacteria</taxon>
        <taxon>OMG group</taxon>
        <taxon>OM182 clade</taxon>
    </lineage>
</organism>
<dbReference type="Proteomes" id="UP000219329">
    <property type="component" value="Unassembled WGS sequence"/>
</dbReference>
<sequence length="91" mass="10399">MPKKSLILIVSWLILSCQSGPRFKQMTEKELATYNMEKPVSERVYCYEKESISSRIPRYVCETLGELYNESGNNAMSVENLIPNGSVFTIN</sequence>
<proteinExistence type="predicted"/>
<name>A0A2A5WAK5_9GAMM</name>
<dbReference type="PROSITE" id="PS51257">
    <property type="entry name" value="PROKAR_LIPOPROTEIN"/>
    <property type="match status" value="1"/>
</dbReference>
<dbReference type="EMBL" id="NTJZ01000009">
    <property type="protein sequence ID" value="PDH33297.1"/>
    <property type="molecule type" value="Genomic_DNA"/>
</dbReference>
<dbReference type="AlphaFoldDB" id="A0A2A5WAK5"/>
<evidence type="ECO:0000313" key="1">
    <source>
        <dbReference type="EMBL" id="PDH33297.1"/>
    </source>
</evidence>
<comment type="caution">
    <text evidence="1">The sequence shown here is derived from an EMBL/GenBank/DDBJ whole genome shotgun (WGS) entry which is preliminary data.</text>
</comment>
<reference evidence="1 2" key="1">
    <citation type="submission" date="2017-08" db="EMBL/GenBank/DDBJ databases">
        <title>Fine stratification of microbial communities through a metagenomic profile of the photic zone.</title>
        <authorList>
            <person name="Haro-Moreno J.M."/>
            <person name="Lopez-Perez M."/>
            <person name="De La Torre J."/>
            <person name="Picazo A."/>
            <person name="Camacho A."/>
            <person name="Rodriguez-Valera F."/>
        </authorList>
    </citation>
    <scope>NUCLEOTIDE SEQUENCE [LARGE SCALE GENOMIC DNA]</scope>
    <source>
        <strain evidence="1">MED-G28</strain>
    </source>
</reference>